<protein>
    <submittedName>
        <fullName evidence="3">Membrane oxidoreductase</fullName>
    </submittedName>
</protein>
<dbReference type="Proteomes" id="UP000028880">
    <property type="component" value="Unassembled WGS sequence"/>
</dbReference>
<keyword evidence="5" id="KW-1185">Reference proteome</keyword>
<dbReference type="Gene3D" id="3.30.530.20">
    <property type="match status" value="1"/>
</dbReference>
<dbReference type="eggNOG" id="COG3427">
    <property type="taxonomic scope" value="Bacteria"/>
</dbReference>
<dbReference type="OrthoDB" id="9808623at2"/>
<dbReference type="CDD" id="cd07823">
    <property type="entry name" value="SRPBCC_5"/>
    <property type="match status" value="1"/>
</dbReference>
<evidence type="ECO:0000313" key="4">
    <source>
        <dbReference type="EMBL" id="ORX03709.1"/>
    </source>
</evidence>
<dbReference type="Pfam" id="PF06240">
    <property type="entry name" value="COXG"/>
    <property type="match status" value="1"/>
</dbReference>
<dbReference type="InterPro" id="IPR023393">
    <property type="entry name" value="START-like_dom_sf"/>
</dbReference>
<dbReference type="SUPFAM" id="SSF55961">
    <property type="entry name" value="Bet v1-like"/>
    <property type="match status" value="1"/>
</dbReference>
<reference evidence="3" key="2">
    <citation type="submission" date="2014-04" db="EMBL/GenBank/DDBJ databases">
        <authorList>
            <person name="Urmite Genomes U."/>
        </authorList>
    </citation>
    <scope>NUCLEOTIDE SEQUENCE</scope>
    <source>
        <strain evidence="3">DSM 44626</strain>
    </source>
</reference>
<dbReference type="PANTHER" id="PTHR38588">
    <property type="entry name" value="BLL0334 PROTEIN"/>
    <property type="match status" value="1"/>
</dbReference>
<dbReference type="AlphaFoldDB" id="A0A024JTL2"/>
<evidence type="ECO:0000256" key="2">
    <source>
        <dbReference type="SAM" id="Phobius"/>
    </source>
</evidence>
<dbReference type="EMBL" id="LQPY01000021">
    <property type="protein sequence ID" value="ORX03709.1"/>
    <property type="molecule type" value="Genomic_DNA"/>
</dbReference>
<dbReference type="InterPro" id="IPR010419">
    <property type="entry name" value="CO_DH_gsu"/>
</dbReference>
<feature type="region of interest" description="Disordered" evidence="1">
    <location>
        <begin position="149"/>
        <end position="198"/>
    </location>
</feature>
<evidence type="ECO:0000256" key="1">
    <source>
        <dbReference type="SAM" id="MobiDB-lite"/>
    </source>
</evidence>
<dbReference type="EMBL" id="HG964446">
    <property type="protein sequence ID" value="CDO86682.1"/>
    <property type="molecule type" value="Genomic_DNA"/>
</dbReference>
<feature type="compositionally biased region" description="Low complexity" evidence="1">
    <location>
        <begin position="149"/>
        <end position="180"/>
    </location>
</feature>
<reference evidence="4 5" key="3">
    <citation type="submission" date="2016-01" db="EMBL/GenBank/DDBJ databases">
        <title>The new phylogeny of the genus Mycobacterium.</title>
        <authorList>
            <person name="Tarcisio F."/>
            <person name="Conor M."/>
            <person name="Antonella G."/>
            <person name="Elisabetta G."/>
            <person name="Giulia F.S."/>
            <person name="Sara T."/>
            <person name="Anna F."/>
            <person name="Clotilde B."/>
            <person name="Roberto B."/>
            <person name="Veronica D.S."/>
            <person name="Fabio R."/>
            <person name="Monica P."/>
            <person name="Olivier J."/>
            <person name="Enrico T."/>
            <person name="Nicola S."/>
        </authorList>
    </citation>
    <scope>NUCLEOTIDE SEQUENCE [LARGE SCALE GENOMIC DNA]</scope>
    <source>
        <strain evidence="4 5">DSM 44626</strain>
    </source>
</reference>
<dbReference type="HOGENOM" id="CLU_046420_2_1_11"/>
<proteinExistence type="predicted"/>
<accession>A0A024JTL2</accession>
<dbReference type="STRING" id="47839.BN973_01027"/>
<reference evidence="3" key="1">
    <citation type="journal article" date="2014" name="Genome Announc.">
        <title>Draft Genome Sequence of Mycobacterium triplex DSM 44626.</title>
        <authorList>
            <person name="Sassi M."/>
            <person name="Croce O."/>
            <person name="Robert C."/>
            <person name="Raoult D."/>
            <person name="Drancourt M."/>
        </authorList>
    </citation>
    <scope>NUCLEOTIDE SEQUENCE [LARGE SCALE GENOMIC DNA]</scope>
    <source>
        <strain evidence="3">DSM 44626</strain>
    </source>
</reference>
<dbReference type="Proteomes" id="UP000193710">
    <property type="component" value="Unassembled WGS sequence"/>
</dbReference>
<dbReference type="RefSeq" id="WP_036466354.1">
    <property type="nucleotide sequence ID" value="NZ_HG964446.1"/>
</dbReference>
<name>A0A024JTL2_9MYCO</name>
<gene>
    <name evidence="4" type="ORF">AWC29_16665</name>
    <name evidence="3" type="ORF">BN973_01027</name>
</gene>
<sequence>MKIANQFTVSAPIDRAWDVLCDLEQVIPLMPGAQLTGHEGEEYLGKVKVKVGPVTSEFSGKVRFVEQDREQYRAVIDGKGKEARGTGNAAATVTAQLQADGERTSVTVDTDLKIVGKLAQFGSGMLQQVSEKLLGQFVESLEAKLAAEKTGAPEAPAGAPKGANPAAAAGNSHAAAEEPTPAWPANPVPGTRQPPAAEPEPIDLLQLAGGDQLKKYAAPAVAALAALVLIWVLLRRR</sequence>
<dbReference type="PANTHER" id="PTHR38588:SF1">
    <property type="entry name" value="BLL0334 PROTEIN"/>
    <property type="match status" value="1"/>
</dbReference>
<feature type="transmembrane region" description="Helical" evidence="2">
    <location>
        <begin position="216"/>
        <end position="234"/>
    </location>
</feature>
<keyword evidence="2" id="KW-0472">Membrane</keyword>
<keyword evidence="2" id="KW-1133">Transmembrane helix</keyword>
<evidence type="ECO:0000313" key="5">
    <source>
        <dbReference type="Proteomes" id="UP000193710"/>
    </source>
</evidence>
<keyword evidence="2" id="KW-0812">Transmembrane</keyword>
<organism evidence="3">
    <name type="scientific">Mycobacterium triplex</name>
    <dbReference type="NCBI Taxonomy" id="47839"/>
    <lineage>
        <taxon>Bacteria</taxon>
        <taxon>Bacillati</taxon>
        <taxon>Actinomycetota</taxon>
        <taxon>Actinomycetes</taxon>
        <taxon>Mycobacteriales</taxon>
        <taxon>Mycobacteriaceae</taxon>
        <taxon>Mycobacterium</taxon>
        <taxon>Mycobacterium simiae complex</taxon>
    </lineage>
</organism>
<evidence type="ECO:0000313" key="3">
    <source>
        <dbReference type="EMBL" id="CDO86682.1"/>
    </source>
</evidence>